<protein>
    <submittedName>
        <fullName evidence="2">Uncharacterized protein</fullName>
    </submittedName>
</protein>
<evidence type="ECO:0000313" key="2">
    <source>
        <dbReference type="EMBL" id="QET06522.1"/>
    </source>
</evidence>
<dbReference type="InterPro" id="IPR013393">
    <property type="entry name" value="T3SS_HrpB4"/>
</dbReference>
<dbReference type="RefSeq" id="WP_150377239.1">
    <property type="nucleotide sequence ID" value="NZ_CP044067.1"/>
</dbReference>
<evidence type="ECO:0000256" key="1">
    <source>
        <dbReference type="SAM" id="MobiDB-lite"/>
    </source>
</evidence>
<proteinExistence type="predicted"/>
<sequence length="279" mass="28298">MSEVALPVEADPEGARPADVPADVGHGIQTGAPVGAGRAPQAGVAGGIQAGARLDPGSGACAGAPAEFPLAAPAELALAMVALRAYAARLGEGLGAGRGGRAQRWTRAALLPRAVPAEAFLRPVARLCVAEPGRRRQVLVLRALFARRSAVRRCIDRASLSAMGIAVGGAALLTQLRGAAADDGETALALPATLDADTLAADGLARLVAGEPAAAELAALAGYPSGPAPAGYSQGQDGQYLAAGNSPSARRHQDATLEATRTENERFFQRLSQWMPEQP</sequence>
<evidence type="ECO:0000313" key="3">
    <source>
        <dbReference type="Proteomes" id="UP000322822"/>
    </source>
</evidence>
<accession>A0A5P2HEP4</accession>
<name>A0A5P2HEP4_9BURK</name>
<dbReference type="Proteomes" id="UP000322822">
    <property type="component" value="Chromosome 2"/>
</dbReference>
<feature type="region of interest" description="Disordered" evidence="1">
    <location>
        <begin position="229"/>
        <end position="256"/>
    </location>
</feature>
<gene>
    <name evidence="2" type="ORF">FOB72_32070</name>
</gene>
<dbReference type="AlphaFoldDB" id="A0A5P2HEP4"/>
<dbReference type="OrthoDB" id="8926192at2"/>
<dbReference type="Pfam" id="PF09502">
    <property type="entry name" value="HrpB4"/>
    <property type="match status" value="1"/>
</dbReference>
<dbReference type="EMBL" id="CP044067">
    <property type="protein sequence ID" value="QET06522.1"/>
    <property type="molecule type" value="Genomic_DNA"/>
</dbReference>
<organism evidence="2 3">
    <name type="scientific">Cupriavidus pauculus</name>
    <dbReference type="NCBI Taxonomy" id="82633"/>
    <lineage>
        <taxon>Bacteria</taxon>
        <taxon>Pseudomonadati</taxon>
        <taxon>Pseudomonadota</taxon>
        <taxon>Betaproteobacteria</taxon>
        <taxon>Burkholderiales</taxon>
        <taxon>Burkholderiaceae</taxon>
        <taxon>Cupriavidus</taxon>
    </lineage>
</organism>
<reference evidence="2 3" key="1">
    <citation type="submission" date="2019-09" db="EMBL/GenBank/DDBJ databases">
        <title>FDA dAtabase for Regulatory Grade micrObial Sequences (FDA-ARGOS): Supporting development and validation of Infectious Disease Dx tests.</title>
        <authorList>
            <person name="Sciortino C."/>
            <person name="Tallon L."/>
            <person name="Sadzewicz L."/>
            <person name="Vavikolanu K."/>
            <person name="Mehta A."/>
            <person name="Aluvathingal J."/>
            <person name="Nadendla S."/>
            <person name="Nandy P."/>
            <person name="Geyer C."/>
            <person name="Yan Y."/>
            <person name="Sichtig H."/>
        </authorList>
    </citation>
    <scope>NUCLEOTIDE SEQUENCE [LARGE SCALE GENOMIC DNA]</scope>
    <source>
        <strain evidence="2 3">FDAARGOS_664</strain>
    </source>
</reference>